<dbReference type="SUPFAM" id="SSF47384">
    <property type="entry name" value="Homodimeric domain of signal transducing histidine kinase"/>
    <property type="match status" value="1"/>
</dbReference>
<dbReference type="Pfam" id="PF00672">
    <property type="entry name" value="HAMP"/>
    <property type="match status" value="1"/>
</dbReference>
<keyword evidence="5" id="KW-0597">Phosphoprotein</keyword>
<dbReference type="Pfam" id="PF00512">
    <property type="entry name" value="HisKA"/>
    <property type="match status" value="1"/>
</dbReference>
<evidence type="ECO:0000256" key="11">
    <source>
        <dbReference type="ARBA" id="ARBA00023136"/>
    </source>
</evidence>
<evidence type="ECO:0000256" key="12">
    <source>
        <dbReference type="SAM" id="MobiDB-lite"/>
    </source>
</evidence>
<dbReference type="AlphaFoldDB" id="A0A177ZKG4"/>
<dbReference type="Pfam" id="PF02518">
    <property type="entry name" value="HATPase_c"/>
    <property type="match status" value="1"/>
</dbReference>
<comment type="catalytic activity">
    <reaction evidence="1">
        <text>ATP + protein L-histidine = ADP + protein N-phospho-L-histidine.</text>
        <dbReference type="EC" id="2.7.13.3"/>
    </reaction>
</comment>
<dbReference type="InterPro" id="IPR003661">
    <property type="entry name" value="HisK_dim/P_dom"/>
</dbReference>
<dbReference type="SUPFAM" id="SSF55874">
    <property type="entry name" value="ATPase domain of HSP90 chaperone/DNA topoisomerase II/histidine kinase"/>
    <property type="match status" value="1"/>
</dbReference>
<evidence type="ECO:0000313" key="17">
    <source>
        <dbReference type="Proteomes" id="UP000077881"/>
    </source>
</evidence>
<dbReference type="SUPFAM" id="SSF158472">
    <property type="entry name" value="HAMP domain-like"/>
    <property type="match status" value="1"/>
</dbReference>
<keyword evidence="4" id="KW-1003">Cell membrane</keyword>
<dbReference type="InterPro" id="IPR050351">
    <property type="entry name" value="BphY/WalK/GraS-like"/>
</dbReference>
<dbReference type="Gene3D" id="1.10.287.130">
    <property type="match status" value="1"/>
</dbReference>
<keyword evidence="11 13" id="KW-0472">Membrane</keyword>
<dbReference type="PANTHER" id="PTHR45453:SF3">
    <property type="entry name" value="HISTIDINE KINASE"/>
    <property type="match status" value="1"/>
</dbReference>
<gene>
    <name evidence="16" type="ORF">ABB05_15410</name>
</gene>
<evidence type="ECO:0000256" key="7">
    <source>
        <dbReference type="ARBA" id="ARBA00022741"/>
    </source>
</evidence>
<dbReference type="GO" id="GO:0016036">
    <property type="term" value="P:cellular response to phosphate starvation"/>
    <property type="evidence" value="ECO:0007669"/>
    <property type="project" value="TreeGrafter"/>
</dbReference>
<dbReference type="InterPro" id="IPR003660">
    <property type="entry name" value="HAMP_dom"/>
</dbReference>
<dbReference type="CDD" id="cd00082">
    <property type="entry name" value="HisKA"/>
    <property type="match status" value="1"/>
</dbReference>
<name>A0A177ZKG4_9BACI</name>
<reference evidence="16 17" key="1">
    <citation type="submission" date="2015-05" db="EMBL/GenBank/DDBJ databases">
        <title>Comparison of genome.</title>
        <authorList>
            <person name="Zheng Z."/>
            <person name="Sun M."/>
        </authorList>
    </citation>
    <scope>NUCLEOTIDE SEQUENCE [LARGE SCALE GENOMIC DNA]</scope>
    <source>
        <strain evidence="16 17">G25-74</strain>
    </source>
</reference>
<evidence type="ECO:0000313" key="16">
    <source>
        <dbReference type="EMBL" id="OAK68467.1"/>
    </source>
</evidence>
<dbReference type="OrthoDB" id="9762826at2"/>
<dbReference type="EC" id="2.7.13.3" evidence="3"/>
<comment type="subcellular location">
    <subcellularLocation>
        <location evidence="2">Cell membrane</location>
        <topology evidence="2">Multi-pass membrane protein</topology>
    </subcellularLocation>
</comment>
<evidence type="ECO:0000256" key="3">
    <source>
        <dbReference type="ARBA" id="ARBA00012438"/>
    </source>
</evidence>
<dbReference type="RefSeq" id="WP_064468472.1">
    <property type="nucleotide sequence ID" value="NZ_JAGGKH010000014.1"/>
</dbReference>
<dbReference type="CDD" id="cd06225">
    <property type="entry name" value="HAMP"/>
    <property type="match status" value="1"/>
</dbReference>
<evidence type="ECO:0000259" key="15">
    <source>
        <dbReference type="PROSITE" id="PS50885"/>
    </source>
</evidence>
<evidence type="ECO:0000256" key="10">
    <source>
        <dbReference type="ARBA" id="ARBA00023012"/>
    </source>
</evidence>
<dbReference type="CDD" id="cd00075">
    <property type="entry name" value="HATPase"/>
    <property type="match status" value="1"/>
</dbReference>
<feature type="region of interest" description="Disordered" evidence="12">
    <location>
        <begin position="211"/>
        <end position="246"/>
    </location>
</feature>
<dbReference type="PROSITE" id="PS50885">
    <property type="entry name" value="HAMP"/>
    <property type="match status" value="1"/>
</dbReference>
<dbReference type="GO" id="GO:0000155">
    <property type="term" value="F:phosphorelay sensor kinase activity"/>
    <property type="evidence" value="ECO:0007669"/>
    <property type="project" value="InterPro"/>
</dbReference>
<keyword evidence="8" id="KW-0418">Kinase</keyword>
<evidence type="ECO:0000256" key="4">
    <source>
        <dbReference type="ARBA" id="ARBA00022475"/>
    </source>
</evidence>
<proteinExistence type="predicted"/>
<dbReference type="STRING" id="217031.ABB05_15410"/>
<evidence type="ECO:0000256" key="2">
    <source>
        <dbReference type="ARBA" id="ARBA00004651"/>
    </source>
</evidence>
<feature type="domain" description="Histidine kinase" evidence="14">
    <location>
        <begin position="446"/>
        <end position="659"/>
    </location>
</feature>
<evidence type="ECO:0000256" key="5">
    <source>
        <dbReference type="ARBA" id="ARBA00022553"/>
    </source>
</evidence>
<dbReference type="FunFam" id="3.30.565.10:FF:000006">
    <property type="entry name" value="Sensor histidine kinase WalK"/>
    <property type="match status" value="1"/>
</dbReference>
<dbReference type="GO" id="GO:0005886">
    <property type="term" value="C:plasma membrane"/>
    <property type="evidence" value="ECO:0007669"/>
    <property type="project" value="UniProtKB-SubCell"/>
</dbReference>
<dbReference type="InterPro" id="IPR003594">
    <property type="entry name" value="HATPase_dom"/>
</dbReference>
<dbReference type="Gene3D" id="6.10.340.10">
    <property type="match status" value="1"/>
</dbReference>
<keyword evidence="10" id="KW-0902">Two-component regulatory system</keyword>
<dbReference type="PATRIC" id="fig|217031.6.peg.3317"/>
<keyword evidence="13" id="KW-1133">Transmembrane helix</keyword>
<keyword evidence="6" id="KW-0808">Transferase</keyword>
<accession>A0A177ZKG4</accession>
<dbReference type="Gene3D" id="3.30.565.10">
    <property type="entry name" value="Histidine kinase-like ATPase, C-terminal domain"/>
    <property type="match status" value="1"/>
</dbReference>
<dbReference type="GO" id="GO:0004721">
    <property type="term" value="F:phosphoprotein phosphatase activity"/>
    <property type="evidence" value="ECO:0007669"/>
    <property type="project" value="TreeGrafter"/>
</dbReference>
<dbReference type="InterPro" id="IPR036890">
    <property type="entry name" value="HATPase_C_sf"/>
</dbReference>
<dbReference type="PROSITE" id="PS50109">
    <property type="entry name" value="HIS_KIN"/>
    <property type="match status" value="1"/>
</dbReference>
<dbReference type="SMART" id="SM00304">
    <property type="entry name" value="HAMP"/>
    <property type="match status" value="1"/>
</dbReference>
<organism evidence="16 17">
    <name type="scientific">Lederbergia galactosidilytica</name>
    <dbReference type="NCBI Taxonomy" id="217031"/>
    <lineage>
        <taxon>Bacteria</taxon>
        <taxon>Bacillati</taxon>
        <taxon>Bacillota</taxon>
        <taxon>Bacilli</taxon>
        <taxon>Bacillales</taxon>
        <taxon>Bacillaceae</taxon>
        <taxon>Lederbergia</taxon>
    </lineage>
</organism>
<dbReference type="GO" id="GO:0005524">
    <property type="term" value="F:ATP binding"/>
    <property type="evidence" value="ECO:0007669"/>
    <property type="project" value="UniProtKB-KW"/>
</dbReference>
<keyword evidence="13" id="KW-0812">Transmembrane</keyword>
<protein>
    <recommendedName>
        <fullName evidence="3">histidine kinase</fullName>
        <ecNumber evidence="3">2.7.13.3</ecNumber>
    </recommendedName>
</protein>
<dbReference type="InterPro" id="IPR005467">
    <property type="entry name" value="His_kinase_dom"/>
</dbReference>
<dbReference type="SMART" id="SM00387">
    <property type="entry name" value="HATPase_c"/>
    <property type="match status" value="1"/>
</dbReference>
<feature type="transmembrane region" description="Helical" evidence="13">
    <location>
        <begin position="351"/>
        <end position="370"/>
    </location>
</feature>
<comment type="caution">
    <text evidence="16">The sequence shown here is derived from an EMBL/GenBank/DDBJ whole genome shotgun (WGS) entry which is preliminary data.</text>
</comment>
<feature type="domain" description="HAMP" evidence="15">
    <location>
        <begin position="372"/>
        <end position="424"/>
    </location>
</feature>
<evidence type="ECO:0000256" key="6">
    <source>
        <dbReference type="ARBA" id="ARBA00022679"/>
    </source>
</evidence>
<dbReference type="Proteomes" id="UP000077881">
    <property type="component" value="Unassembled WGS sequence"/>
</dbReference>
<dbReference type="SMART" id="SM00388">
    <property type="entry name" value="HisKA"/>
    <property type="match status" value="1"/>
</dbReference>
<dbReference type="EMBL" id="LDJR01000056">
    <property type="protein sequence ID" value="OAK68467.1"/>
    <property type="molecule type" value="Genomic_DNA"/>
</dbReference>
<evidence type="ECO:0000259" key="14">
    <source>
        <dbReference type="PROSITE" id="PS50109"/>
    </source>
</evidence>
<dbReference type="FunFam" id="1.10.287.130:FF:000001">
    <property type="entry name" value="Two-component sensor histidine kinase"/>
    <property type="match status" value="1"/>
</dbReference>
<feature type="compositionally biased region" description="Basic and acidic residues" evidence="12">
    <location>
        <begin position="231"/>
        <end position="242"/>
    </location>
</feature>
<dbReference type="InterPro" id="IPR036097">
    <property type="entry name" value="HisK_dim/P_sf"/>
</dbReference>
<keyword evidence="7" id="KW-0547">Nucleotide-binding</keyword>
<dbReference type="PANTHER" id="PTHR45453">
    <property type="entry name" value="PHOSPHATE REGULON SENSOR PROTEIN PHOR"/>
    <property type="match status" value="1"/>
</dbReference>
<evidence type="ECO:0000256" key="8">
    <source>
        <dbReference type="ARBA" id="ARBA00022777"/>
    </source>
</evidence>
<sequence>MRSKIVFKLFTLTILLCVFILTTVFIGQTFFFKQYYAHQKVNNIQAAMDRYADDYMQNKENKYVQQKLEQDFYQKHNTWITTLDQNGNLKNVDDFYMEIQSERTEDEAFVDKTIRIPLYYLLDFEDALSDDLLLEPDARIGIYGVKRGSAVVPYVIGHLGRFVPNSLGTIGALDPYELEQEQENIAYWENKQLKKAAGEYLSKWIEQNPSGQLQETDRSFLEESSSQSPADIRERDKLEQVKPVEPASSQQDIVQLIGTVTAVHLPNRSEGSNAIYTNTLFMDKIKDFQASLLLKPNPTMDQSIQVEDDEQNNIQYKILIKSLSIDGHRSYLIAMTSLQPVDEAVQMVKEYYVYLIVFVMLLVLLASFYYSKKIASPLLKINQTTKKMANLDFSESVTVKSKDELGTLSENINTLSDTLHKHIEQLQQDIEKEKQLENTRKEFISGVSHELKTPLSIMKSTISILQDDVATHKRGYYFQALEKEVDKMDRLIADMLELAKYESGTYQMEVESFYIDEMIERVCTSLSLEASKQQVTIRLELQSFEVIANEHRIEQVITNFLTNAIRHTPEAGVVAVSLKDEVNQMKICVENTGEPILMKRLEKIWDRFYRGDTSRERSKGETGLGLAISRNILELHGSKYGVENTETGVLFYFYLRKNK</sequence>
<evidence type="ECO:0000256" key="9">
    <source>
        <dbReference type="ARBA" id="ARBA00022840"/>
    </source>
</evidence>
<keyword evidence="9" id="KW-0067">ATP-binding</keyword>
<evidence type="ECO:0000256" key="13">
    <source>
        <dbReference type="SAM" id="Phobius"/>
    </source>
</evidence>
<keyword evidence="17" id="KW-1185">Reference proteome</keyword>
<evidence type="ECO:0000256" key="1">
    <source>
        <dbReference type="ARBA" id="ARBA00000085"/>
    </source>
</evidence>